<gene>
    <name evidence="4" type="ORF">MNB_SV-13-2157</name>
</gene>
<accession>A0A1W1CYV1</accession>
<keyword evidence="2 4" id="KW-0560">Oxidoreductase</keyword>
<dbReference type="SUPFAM" id="SSF52218">
    <property type="entry name" value="Flavoproteins"/>
    <property type="match status" value="1"/>
</dbReference>
<feature type="domain" description="Flavodoxin-like fold" evidence="3">
    <location>
        <begin position="2"/>
        <end position="176"/>
    </location>
</feature>
<evidence type="ECO:0000256" key="1">
    <source>
        <dbReference type="ARBA" id="ARBA00006252"/>
    </source>
</evidence>
<dbReference type="PANTHER" id="PTHR10204">
    <property type="entry name" value="NAD P H OXIDOREDUCTASE-RELATED"/>
    <property type="match status" value="1"/>
</dbReference>
<sequence>MKNILIITAHPTAHNLSKGIAKLWKEEKEIQGHEVEIIDLYQDKALPFLSFESQKDLAELSDIQKYYQEKITKADEIIFVYPFWWGSIPAILKNFLDSILLSGFAFKYGSNGMPEGLLKGKSVRVFSTSGAPTWLYCLNGIRKSNKKIWKQTIAGFCGMKFDGYHLFGGMDTKSKKVDKMFACVKKIAHK</sequence>
<dbReference type="Gene3D" id="3.40.50.360">
    <property type="match status" value="1"/>
</dbReference>
<evidence type="ECO:0000256" key="2">
    <source>
        <dbReference type="ARBA" id="ARBA00023002"/>
    </source>
</evidence>
<organism evidence="4">
    <name type="scientific">hydrothermal vent metagenome</name>
    <dbReference type="NCBI Taxonomy" id="652676"/>
    <lineage>
        <taxon>unclassified sequences</taxon>
        <taxon>metagenomes</taxon>
        <taxon>ecological metagenomes</taxon>
    </lineage>
</organism>
<comment type="similarity">
    <text evidence="1">Belongs to the NAD(P)H dehydrogenase (quinone) family.</text>
</comment>
<dbReference type="AlphaFoldDB" id="A0A1W1CYV1"/>
<dbReference type="PANTHER" id="PTHR10204:SF34">
    <property type="entry name" value="NAD(P)H DEHYDROGENASE [QUINONE] 1 ISOFORM 1"/>
    <property type="match status" value="1"/>
</dbReference>
<name>A0A1W1CYV1_9ZZZZ</name>
<dbReference type="GO" id="GO:0003955">
    <property type="term" value="F:NAD(P)H dehydrogenase (quinone) activity"/>
    <property type="evidence" value="ECO:0007669"/>
    <property type="project" value="TreeGrafter"/>
</dbReference>
<dbReference type="InterPro" id="IPR051545">
    <property type="entry name" value="NAD(P)H_dehydrogenase_qn"/>
</dbReference>
<protein>
    <submittedName>
        <fullName evidence="4">NAD(P)H oxidoreductase YRKL @ Putative NADPH-quinone reductase (Modulator of drug activity B) @ Flavodoxin 2</fullName>
        <ecNumber evidence="4">1.6.99.-</ecNumber>
    </submittedName>
</protein>
<evidence type="ECO:0000313" key="4">
    <source>
        <dbReference type="EMBL" id="SFV71038.1"/>
    </source>
</evidence>
<dbReference type="InterPro" id="IPR003680">
    <property type="entry name" value="Flavodoxin_fold"/>
</dbReference>
<proteinExistence type="inferred from homology"/>
<dbReference type="EC" id="1.6.99.-" evidence="4"/>
<reference evidence="4" key="1">
    <citation type="submission" date="2016-10" db="EMBL/GenBank/DDBJ databases">
        <authorList>
            <person name="de Groot N.N."/>
        </authorList>
    </citation>
    <scope>NUCLEOTIDE SEQUENCE</scope>
</reference>
<dbReference type="GO" id="GO:0005829">
    <property type="term" value="C:cytosol"/>
    <property type="evidence" value="ECO:0007669"/>
    <property type="project" value="TreeGrafter"/>
</dbReference>
<dbReference type="EMBL" id="FPHM01000192">
    <property type="protein sequence ID" value="SFV71038.1"/>
    <property type="molecule type" value="Genomic_DNA"/>
</dbReference>
<evidence type="ECO:0000259" key="3">
    <source>
        <dbReference type="Pfam" id="PF02525"/>
    </source>
</evidence>
<dbReference type="InterPro" id="IPR029039">
    <property type="entry name" value="Flavoprotein-like_sf"/>
</dbReference>
<dbReference type="Pfam" id="PF02525">
    <property type="entry name" value="Flavodoxin_2"/>
    <property type="match status" value="1"/>
</dbReference>